<feature type="region of interest" description="Disordered" evidence="1">
    <location>
        <begin position="436"/>
        <end position="455"/>
    </location>
</feature>
<dbReference type="InterPro" id="IPR012337">
    <property type="entry name" value="RNaseH-like_sf"/>
</dbReference>
<dbReference type="EMBL" id="KN832010">
    <property type="protein sequence ID" value="KIN98972.1"/>
    <property type="molecule type" value="Genomic_DNA"/>
</dbReference>
<dbReference type="SUPFAM" id="SSF56672">
    <property type="entry name" value="DNA/RNA polymerases"/>
    <property type="match status" value="1"/>
</dbReference>
<accession>A0A0C3IPV1</accession>
<reference evidence="5" key="2">
    <citation type="submission" date="2015-01" db="EMBL/GenBank/DDBJ databases">
        <title>Evolutionary Origins and Diversification of the Mycorrhizal Mutualists.</title>
        <authorList>
            <consortium name="DOE Joint Genome Institute"/>
            <consortium name="Mycorrhizal Genomics Consortium"/>
            <person name="Kohler A."/>
            <person name="Kuo A."/>
            <person name="Nagy L.G."/>
            <person name="Floudas D."/>
            <person name="Copeland A."/>
            <person name="Barry K.W."/>
            <person name="Cichocki N."/>
            <person name="Veneault-Fourrey C."/>
            <person name="LaButti K."/>
            <person name="Lindquist E.A."/>
            <person name="Lipzen A."/>
            <person name="Lundell T."/>
            <person name="Morin E."/>
            <person name="Murat C."/>
            <person name="Riley R."/>
            <person name="Ohm R."/>
            <person name="Sun H."/>
            <person name="Tunlid A."/>
            <person name="Henrissat B."/>
            <person name="Grigoriev I.V."/>
            <person name="Hibbett D.S."/>
            <person name="Martin F."/>
        </authorList>
    </citation>
    <scope>NUCLEOTIDE SEQUENCE [LARGE SCALE GENOMIC DNA]</scope>
    <source>
        <strain evidence="5">Marx 270</strain>
    </source>
</reference>
<evidence type="ECO:0000313" key="5">
    <source>
        <dbReference type="Proteomes" id="UP000054217"/>
    </source>
</evidence>
<dbReference type="GO" id="GO:0003676">
    <property type="term" value="F:nucleic acid binding"/>
    <property type="evidence" value="ECO:0007669"/>
    <property type="project" value="InterPro"/>
</dbReference>
<dbReference type="Gene3D" id="3.30.420.10">
    <property type="entry name" value="Ribonuclease H-like superfamily/Ribonuclease H"/>
    <property type="match status" value="1"/>
</dbReference>
<sequence>MSGEKIKAVCNWSEPQKNIPWNFSKECQLAFNALKEAFTTAPILTHFIPGTQLTVETNALDYAIATGILSITGEDNQLCLVTFYSWTLSVLEFNYNNHDKELLAIFEAFQAWRHYLEGAPLPIDVVTDHKNLEYFSTSKVLTCQQAQWSKYLSQFNLVIHFCLERDRGYAQANPHNLQPVFMQEQLVLALCATCLEYPILCASLLMDVEQLHNEILAALPLDPLSNTNSQTPPILSDANNLWLKAIFIPTHNTITSSELAKLFLLHVLLKHGVLAHVTSDQGSEFVSHFFWSLGKTLEQYLWVYCNFQQNNWAKLLPLAEFAYNNAPSATTSVSPFFTNKGYHPNLSVFPKRDYAMDLDELHQLPAPEINLGNQVYVKVKYFQTTRPSQKLTDKSLGLYSVIAQPGTHSFTLHLLDSMCVVHPVFHVSQLELAHPNTIPNQTQPPPPPVKVNSKPEYEITKILDSKVDQ</sequence>
<dbReference type="AlphaFoldDB" id="A0A0C3IPV1"/>
<organism evidence="4 5">
    <name type="scientific">Pisolithus tinctorius Marx 270</name>
    <dbReference type="NCBI Taxonomy" id="870435"/>
    <lineage>
        <taxon>Eukaryota</taxon>
        <taxon>Fungi</taxon>
        <taxon>Dikarya</taxon>
        <taxon>Basidiomycota</taxon>
        <taxon>Agaricomycotina</taxon>
        <taxon>Agaricomycetes</taxon>
        <taxon>Agaricomycetidae</taxon>
        <taxon>Boletales</taxon>
        <taxon>Sclerodermatineae</taxon>
        <taxon>Pisolithaceae</taxon>
        <taxon>Pisolithus</taxon>
    </lineage>
</organism>
<dbReference type="InterPro" id="IPR043502">
    <property type="entry name" value="DNA/RNA_pol_sf"/>
</dbReference>
<keyword evidence="5" id="KW-1185">Reference proteome</keyword>
<name>A0A0C3IPV1_PISTI</name>
<feature type="domain" description="Reverse transcriptase/retrotransposon-derived protein RNase H-like" evidence="2">
    <location>
        <begin position="24"/>
        <end position="120"/>
    </location>
</feature>
<dbReference type="InterPro" id="IPR041577">
    <property type="entry name" value="RT_RNaseH_2"/>
</dbReference>
<dbReference type="STRING" id="870435.A0A0C3IPV1"/>
<proteinExistence type="predicted"/>
<protein>
    <submittedName>
        <fullName evidence="4">Uncharacterized protein</fullName>
    </submittedName>
</protein>
<evidence type="ECO:0000259" key="2">
    <source>
        <dbReference type="Pfam" id="PF17919"/>
    </source>
</evidence>
<dbReference type="OrthoDB" id="5985335at2759"/>
<dbReference type="PANTHER" id="PTHR34072:SF52">
    <property type="entry name" value="RIBONUCLEASE H"/>
    <property type="match status" value="1"/>
</dbReference>
<dbReference type="CDD" id="cd09274">
    <property type="entry name" value="RNase_HI_RT_Ty3"/>
    <property type="match status" value="1"/>
</dbReference>
<dbReference type="SUPFAM" id="SSF53098">
    <property type="entry name" value="Ribonuclease H-like"/>
    <property type="match status" value="1"/>
</dbReference>
<feature type="domain" description="Tf2-1-like SH3-like" evidence="3">
    <location>
        <begin position="372"/>
        <end position="431"/>
    </location>
</feature>
<gene>
    <name evidence="4" type="ORF">M404DRAFT_30934</name>
</gene>
<evidence type="ECO:0000259" key="3">
    <source>
        <dbReference type="Pfam" id="PF24626"/>
    </source>
</evidence>
<dbReference type="InterPro" id="IPR056924">
    <property type="entry name" value="SH3_Tf2-1"/>
</dbReference>
<dbReference type="InterPro" id="IPR036397">
    <property type="entry name" value="RNaseH_sf"/>
</dbReference>
<reference evidence="4 5" key="1">
    <citation type="submission" date="2014-04" db="EMBL/GenBank/DDBJ databases">
        <authorList>
            <consortium name="DOE Joint Genome Institute"/>
            <person name="Kuo A."/>
            <person name="Kohler A."/>
            <person name="Costa M.D."/>
            <person name="Nagy L.G."/>
            <person name="Floudas D."/>
            <person name="Copeland A."/>
            <person name="Barry K.W."/>
            <person name="Cichocki N."/>
            <person name="Veneault-Fourrey C."/>
            <person name="LaButti K."/>
            <person name="Lindquist E.A."/>
            <person name="Lipzen A."/>
            <person name="Lundell T."/>
            <person name="Morin E."/>
            <person name="Murat C."/>
            <person name="Sun H."/>
            <person name="Tunlid A."/>
            <person name="Henrissat B."/>
            <person name="Grigoriev I.V."/>
            <person name="Hibbett D.S."/>
            <person name="Martin F."/>
            <person name="Nordberg H.P."/>
            <person name="Cantor M.N."/>
            <person name="Hua S.X."/>
        </authorList>
    </citation>
    <scope>NUCLEOTIDE SEQUENCE [LARGE SCALE GENOMIC DNA]</scope>
    <source>
        <strain evidence="4 5">Marx 270</strain>
    </source>
</reference>
<evidence type="ECO:0000313" key="4">
    <source>
        <dbReference type="EMBL" id="KIN98972.1"/>
    </source>
</evidence>
<dbReference type="HOGENOM" id="CLU_000384_38_1_1"/>
<dbReference type="PANTHER" id="PTHR34072">
    <property type="entry name" value="ENZYMATIC POLYPROTEIN-RELATED"/>
    <property type="match status" value="1"/>
</dbReference>
<dbReference type="Pfam" id="PF17919">
    <property type="entry name" value="RT_RNaseH_2"/>
    <property type="match status" value="1"/>
</dbReference>
<evidence type="ECO:0000256" key="1">
    <source>
        <dbReference type="SAM" id="MobiDB-lite"/>
    </source>
</evidence>
<dbReference type="Pfam" id="PF24626">
    <property type="entry name" value="SH3_Tf2-1"/>
    <property type="match status" value="1"/>
</dbReference>
<dbReference type="InParanoid" id="A0A0C3IPV1"/>
<dbReference type="Proteomes" id="UP000054217">
    <property type="component" value="Unassembled WGS sequence"/>
</dbReference>